<name>A0A2S5KRV1_9PROT</name>
<dbReference type="Proteomes" id="UP000238196">
    <property type="component" value="Unassembled WGS sequence"/>
</dbReference>
<evidence type="ECO:0008006" key="4">
    <source>
        <dbReference type="Google" id="ProtNLM"/>
    </source>
</evidence>
<evidence type="ECO:0000256" key="1">
    <source>
        <dbReference type="SAM" id="SignalP"/>
    </source>
</evidence>
<feature type="chain" id="PRO_5015491302" description="C-type lysozyme inhibitor domain-containing protein" evidence="1">
    <location>
        <begin position="26"/>
        <end position="262"/>
    </location>
</feature>
<proteinExistence type="predicted"/>
<feature type="signal peptide" evidence="1">
    <location>
        <begin position="1"/>
        <end position="25"/>
    </location>
</feature>
<accession>A0A2S5KRV1</accession>
<evidence type="ECO:0000313" key="3">
    <source>
        <dbReference type="Proteomes" id="UP000238196"/>
    </source>
</evidence>
<protein>
    <recommendedName>
        <fullName evidence="4">C-type lysozyme inhibitor domain-containing protein</fullName>
    </recommendedName>
</protein>
<sequence>MVITMKVKSTLLLVFYIVFAGLCHAASSALKVDAVAEYPPSVSARLFDSSLYLFANGQKISISCNDRVLWTDDIDSDRIIVQRNSMAGGSYISVSASSGYGGVNGFYAVFYLDRGQCVFAANELIANPSFYADHVESWERSGPITIRKRYQYQADGHLLQTSQLADYGDFCQLLSANVTVNIVSCETLQPAVFATISVEKTYLYRRADSRHPDKAYLMGGDQVLLTAFSEASGRIKIRYQGKRITEGWIDLSAVAFKSEINP</sequence>
<dbReference type="AlphaFoldDB" id="A0A2S5KRV1"/>
<comment type="caution">
    <text evidence="2">The sequence shown here is derived from an EMBL/GenBank/DDBJ whole genome shotgun (WGS) entry which is preliminary data.</text>
</comment>
<dbReference type="EMBL" id="PRLP01000033">
    <property type="protein sequence ID" value="PPC77443.1"/>
    <property type="molecule type" value="Genomic_DNA"/>
</dbReference>
<gene>
    <name evidence="2" type="ORF">C4K68_10140</name>
</gene>
<reference evidence="2 3" key="1">
    <citation type="submission" date="2018-02" db="EMBL/GenBank/DDBJ databases">
        <title>novel marine gammaproteobacteria from coastal saline agro ecosystem.</title>
        <authorList>
            <person name="Krishnan R."/>
            <person name="Ramesh Kumar N."/>
        </authorList>
    </citation>
    <scope>NUCLEOTIDE SEQUENCE [LARGE SCALE GENOMIC DNA]</scope>
    <source>
        <strain evidence="2 3">228</strain>
    </source>
</reference>
<keyword evidence="1" id="KW-0732">Signal</keyword>
<evidence type="ECO:0000313" key="2">
    <source>
        <dbReference type="EMBL" id="PPC77443.1"/>
    </source>
</evidence>
<organism evidence="2 3">
    <name type="scientific">Proteobacteria bacterium 228</name>
    <dbReference type="NCBI Taxonomy" id="2083153"/>
    <lineage>
        <taxon>Bacteria</taxon>
        <taxon>Pseudomonadati</taxon>
        <taxon>Pseudomonadota</taxon>
    </lineage>
</organism>